<dbReference type="EMBL" id="CP013050">
    <property type="protein sequence ID" value="ALM75196.1"/>
    <property type="molecule type" value="Genomic_DNA"/>
</dbReference>
<dbReference type="Proteomes" id="UP000066042">
    <property type="component" value="Chromosome"/>
</dbReference>
<gene>
    <name evidence="1" type="ORF">TBCH5v1_0093</name>
    <name evidence="2" type="ORF">TBCH5v1_1274</name>
</gene>
<evidence type="ECO:0000313" key="3">
    <source>
        <dbReference type="Proteomes" id="UP000066042"/>
    </source>
</evidence>
<proteinExistence type="predicted"/>
<organism evidence="2 3">
    <name type="scientific">Thermococcus barophilus</name>
    <dbReference type="NCBI Taxonomy" id="55802"/>
    <lineage>
        <taxon>Archaea</taxon>
        <taxon>Methanobacteriati</taxon>
        <taxon>Methanobacteriota</taxon>
        <taxon>Thermococci</taxon>
        <taxon>Thermococcales</taxon>
        <taxon>Thermococcaceae</taxon>
        <taxon>Thermococcus</taxon>
    </lineage>
</organism>
<evidence type="ECO:0000313" key="2">
    <source>
        <dbReference type="EMBL" id="ALM75196.1"/>
    </source>
</evidence>
<dbReference type="AlphaFoldDB" id="A0A0S1XBS9"/>
<dbReference type="EMBL" id="CP013050">
    <property type="protein sequence ID" value="ALM74072.1"/>
    <property type="molecule type" value="Genomic_DNA"/>
</dbReference>
<reference evidence="2 3" key="2">
    <citation type="journal article" date="2016" name="Genome Announc.">
        <title>Complete genome sequence of the hyperthermophilic and piezophilic archaeon Thermococcus barophilus Ch5, capable of growth at the expense of hydrogenogenesis from carbon monoxide and formate.</title>
        <authorList>
            <person name="Oger P."/>
            <person name="Sokolova T.G."/>
            <person name="Kozhevnikova D.A."/>
            <person name="Taranov E.A."/>
            <person name="Vannier P."/>
            <person name="Lee H.S."/>
            <person name="Kwon K.K."/>
            <person name="Kang S.G."/>
            <person name="Lee J.H."/>
            <person name="Bonch-Osmolovskaya E.A."/>
            <person name="Lebedinsky A.V."/>
        </authorList>
    </citation>
    <scope>NUCLEOTIDE SEQUENCE [LARGE SCALE GENOMIC DNA]</scope>
    <source>
        <strain evidence="3">Ch5</strain>
        <strain evidence="2">CH5</strain>
    </source>
</reference>
<accession>A0A0S1XBS9</accession>
<evidence type="ECO:0000313" key="1">
    <source>
        <dbReference type="EMBL" id="ALM74072.1"/>
    </source>
</evidence>
<dbReference type="STRING" id="55802.TBCH5v1_0093"/>
<name>A0A0S1XBS9_THEBA</name>
<protein>
    <recommendedName>
        <fullName evidence="4">XACb0070 ribbon-helix-helix domain-containing protein</fullName>
    </recommendedName>
</protein>
<evidence type="ECO:0008006" key="4">
    <source>
        <dbReference type="Google" id="ProtNLM"/>
    </source>
</evidence>
<sequence>MPKATFVISEETLEEFKKLAKKRYGDKRGVLSVAIEEAIKDWIKKTKKELENAE</sequence>
<dbReference type="GeneID" id="54129877"/>
<reference evidence="2" key="1">
    <citation type="submission" date="2015-10" db="EMBL/GenBank/DDBJ databases">
        <authorList>
            <person name="Gilbert D.G."/>
        </authorList>
    </citation>
    <scope>NUCLEOTIDE SEQUENCE</scope>
    <source>
        <strain evidence="2">CH5</strain>
    </source>
</reference>
<dbReference type="PATRIC" id="fig|55802.8.peg.1253"/>
<dbReference type="RefSeq" id="WP_162840167.1">
    <property type="nucleotide sequence ID" value="NZ_CP013050.1"/>
</dbReference>